<dbReference type="GO" id="GO:0051015">
    <property type="term" value="F:actin filament binding"/>
    <property type="evidence" value="ECO:0007669"/>
    <property type="project" value="TreeGrafter"/>
</dbReference>
<dbReference type="InterPro" id="IPR018159">
    <property type="entry name" value="Spectrin/alpha-actinin"/>
</dbReference>
<dbReference type="STRING" id="418985.A0A1V9Y2J6"/>
<comment type="caution">
    <text evidence="8">The sequence shown here is derived from an EMBL/GenBank/DDBJ whole genome shotgun (WGS) entry which is preliminary data.</text>
</comment>
<keyword evidence="5" id="KW-0472">Membrane</keyword>
<evidence type="ECO:0000256" key="5">
    <source>
        <dbReference type="ARBA" id="ARBA00023136"/>
    </source>
</evidence>
<dbReference type="Pfam" id="PF00435">
    <property type="entry name" value="Spectrin"/>
    <property type="match status" value="1"/>
</dbReference>
<evidence type="ECO:0000256" key="6">
    <source>
        <dbReference type="SAM" id="Coils"/>
    </source>
</evidence>
<comment type="subcellular location">
    <subcellularLocation>
        <location evidence="1">Membrane</location>
    </subcellularLocation>
</comment>
<keyword evidence="4" id="KW-1133">Transmembrane helix</keyword>
<evidence type="ECO:0000256" key="2">
    <source>
        <dbReference type="ARBA" id="ARBA00022692"/>
    </source>
</evidence>
<feature type="coiled-coil region" evidence="6">
    <location>
        <begin position="1310"/>
        <end position="1337"/>
    </location>
</feature>
<feature type="coiled-coil region" evidence="6">
    <location>
        <begin position="2375"/>
        <end position="2423"/>
    </location>
</feature>
<feature type="compositionally biased region" description="Basic and acidic residues" evidence="7">
    <location>
        <begin position="3453"/>
        <end position="3467"/>
    </location>
</feature>
<keyword evidence="3" id="KW-0677">Repeat</keyword>
<dbReference type="PANTHER" id="PTHR47535">
    <property type="entry name" value="MUSCLE-SPECIFIC PROTEIN 300 KDA, ISOFORM G"/>
    <property type="match status" value="1"/>
</dbReference>
<protein>
    <recommendedName>
        <fullName evidence="10">Nesprin-1-like</fullName>
    </recommendedName>
</protein>
<feature type="coiled-coil region" evidence="6">
    <location>
        <begin position="2732"/>
        <end position="2884"/>
    </location>
</feature>
<dbReference type="GO" id="GO:0007097">
    <property type="term" value="P:nuclear migration"/>
    <property type="evidence" value="ECO:0007669"/>
    <property type="project" value="TreeGrafter"/>
</dbReference>
<feature type="region of interest" description="Disordered" evidence="7">
    <location>
        <begin position="3358"/>
        <end position="3390"/>
    </location>
</feature>
<dbReference type="GO" id="GO:0005640">
    <property type="term" value="C:nuclear outer membrane"/>
    <property type="evidence" value="ECO:0007669"/>
    <property type="project" value="TreeGrafter"/>
</dbReference>
<proteinExistence type="predicted"/>
<evidence type="ECO:0008006" key="10">
    <source>
        <dbReference type="Google" id="ProtNLM"/>
    </source>
</evidence>
<evidence type="ECO:0000256" key="1">
    <source>
        <dbReference type="ARBA" id="ARBA00004370"/>
    </source>
</evidence>
<name>A0A1V9Y2J6_9ACAR</name>
<reference evidence="8 9" key="1">
    <citation type="journal article" date="2017" name="Gigascience">
        <title>Draft genome of the honey bee ectoparasitic mite, Tropilaelaps mercedesae, is shaped by the parasitic life history.</title>
        <authorList>
            <person name="Dong X."/>
            <person name="Armstrong S.D."/>
            <person name="Xia D."/>
            <person name="Makepeace B.L."/>
            <person name="Darby A.C."/>
            <person name="Kadowaki T."/>
        </authorList>
    </citation>
    <scope>NUCLEOTIDE SEQUENCE [LARGE SCALE GENOMIC DNA]</scope>
    <source>
        <strain evidence="8">Wuxi-XJTLU</strain>
    </source>
</reference>
<dbReference type="InParanoid" id="A0A1V9Y2J6"/>
<evidence type="ECO:0000256" key="7">
    <source>
        <dbReference type="SAM" id="MobiDB-lite"/>
    </source>
</evidence>
<dbReference type="Gene3D" id="1.20.58.60">
    <property type="match status" value="14"/>
</dbReference>
<feature type="coiled-coil region" evidence="6">
    <location>
        <begin position="1392"/>
        <end position="1505"/>
    </location>
</feature>
<organism evidence="8 9">
    <name type="scientific">Tropilaelaps mercedesae</name>
    <dbReference type="NCBI Taxonomy" id="418985"/>
    <lineage>
        <taxon>Eukaryota</taxon>
        <taxon>Metazoa</taxon>
        <taxon>Ecdysozoa</taxon>
        <taxon>Arthropoda</taxon>
        <taxon>Chelicerata</taxon>
        <taxon>Arachnida</taxon>
        <taxon>Acari</taxon>
        <taxon>Parasitiformes</taxon>
        <taxon>Mesostigmata</taxon>
        <taxon>Gamasina</taxon>
        <taxon>Dermanyssoidea</taxon>
        <taxon>Laelapidae</taxon>
        <taxon>Tropilaelaps</taxon>
    </lineage>
</organism>
<evidence type="ECO:0000313" key="9">
    <source>
        <dbReference type="Proteomes" id="UP000192247"/>
    </source>
</evidence>
<gene>
    <name evidence="8" type="ORF">BIW11_05467</name>
</gene>
<feature type="region of interest" description="Disordered" evidence="7">
    <location>
        <begin position="3529"/>
        <end position="3548"/>
    </location>
</feature>
<feature type="coiled-coil region" evidence="6">
    <location>
        <begin position="1654"/>
        <end position="1688"/>
    </location>
</feature>
<evidence type="ECO:0000313" key="8">
    <source>
        <dbReference type="EMBL" id="OQR79818.1"/>
    </source>
</evidence>
<dbReference type="GO" id="GO:0005737">
    <property type="term" value="C:cytoplasm"/>
    <property type="evidence" value="ECO:0007669"/>
    <property type="project" value="TreeGrafter"/>
</dbReference>
<dbReference type="InterPro" id="IPR002017">
    <property type="entry name" value="Spectrin_repeat"/>
</dbReference>
<feature type="coiled-coil region" evidence="6">
    <location>
        <begin position="1956"/>
        <end position="1983"/>
    </location>
</feature>
<evidence type="ECO:0000256" key="4">
    <source>
        <dbReference type="ARBA" id="ARBA00022989"/>
    </source>
</evidence>
<dbReference type="Proteomes" id="UP000192247">
    <property type="component" value="Unassembled WGS sequence"/>
</dbReference>
<feature type="coiled-coil region" evidence="6">
    <location>
        <begin position="1101"/>
        <end position="1135"/>
    </location>
</feature>
<feature type="compositionally biased region" description="Polar residues" evidence="7">
    <location>
        <begin position="3379"/>
        <end position="3388"/>
    </location>
</feature>
<dbReference type="SMART" id="SM00150">
    <property type="entry name" value="SPEC"/>
    <property type="match status" value="15"/>
</dbReference>
<dbReference type="GO" id="GO:0008285">
    <property type="term" value="P:negative regulation of cell population proliferation"/>
    <property type="evidence" value="ECO:0007669"/>
    <property type="project" value="TreeGrafter"/>
</dbReference>
<feature type="compositionally biased region" description="Low complexity" evidence="7">
    <location>
        <begin position="3532"/>
        <end position="3546"/>
    </location>
</feature>
<keyword evidence="6" id="KW-0175">Coiled coil</keyword>
<sequence length="3573" mass="406037">MVILQELLKTKDEIFAKINAISGQCGSLLGETAPAGHAALQKSLHELQDAKGSFVSRLNTVKLSLDDQLHLWKDYLNLVKQITTMTDQAESNLKQALHPQDTLSEKRAQWEAVKHLLYVMKQDESTVTQLKNKTAKLLETKPANTYTQNGEAAITNYYKLIEEIESAIKTLKEIYANHTKLKECADDLINWMRQIRSKIPNYTKSLSDRLALEAAIEDLEKLLPKRKQGSEKMSALLEAKSLVLRDGCTSEAGRRMVETEVGTLRNDFQGLCSEIEEVDMKLQQVWAELKQFRKDYEEVSEELQRVETEIKGLRVVLQPDLPSKEKAVGDIKGCIQHLDDIKEQVDDIISDAKSLLASHLEGYIRNQLSVLTSRLQVGNNLAKDLLDRAEDALQQHRTFSESVQKARAWISSATEKVDLCTRDYDTREAIEKQLAVLQELLRKMDEGQGLVHSAVNTSERVVRTTYQDGKQAIIDDVHKLQSDLEMLTSRIGDAKVAAESALMQWDDFKSSEQRMRQWIDDHKKKLRDLQKEGDKGVSQRRVRFRRYQSLAQDIESFEPMVESVTSRGRQLQRDASAADIEKEFQELSGSAKKCCTDEGQLLEALDAFADACQKFISWQSAAQEKVSKGSQPSGDQNELHKKIDLLKVLNDDKATGKELLSEVVSSGANAHRCLMSEEPEDAALVDVEVDQRKNEYEKFLTNCDELKKLIEEGLKLRDRYQEQYKKCSQWLDETQPQVEAYDKLYTDLYAKRKALEDFQQLLQVVFDWQPEFDTLNTKAQKLLDMYSDSTISAGVAQLSTQYTNFVSKAKDILHNLEQHFQEHQQQQCTYSECVEVIDRSKEKLEDMAIPISTQESAELRVASLKTLASNLEHNTHRITYLDELTEKVVKSTAPEGVGTVREDATNMKKDLSELISEVAKRLKEAQELVEEFNEFTNEFRKFSKYLDELSLEEVPGKSTLAEKKLLCDKYKYVQNDLESFVDLAPKLRNIKDGKFAENAKAIVQKYDEITQHVKDQLRSLEWDIKTMEEYIAAAATATECLADTLDKVKKCGNLSGSQNVIQERRAMLQQVKPDLPRSEKLVTQCSYLWDHLKPSWVHVVEEHVTGQLRQMEEDYETLKELMETTEKQLDECLEAWRTFNELFDSLSSWINNFEKSTKSSLGQIDAEDVNWLELEEALKCLLSDSARKKSDVDSLNQLCENLIASTVSAREQVVNISSNYASLVASLNDALSKVEKSRTQHKQFESAVAEYERWLNEALRIFSSNKEMTLQDIGIRIDRLQGLNADMPSGRNLLGNMVDSGTRLLLSTSNNHIRKKIDSMQKDLDQLSSDLSETISKLLSLSKRWSEAMAKQSELTRWIDDVSRDFQSSLPKEDIIQIRNSIENCKSTISNIERQSIRLDELLSEIVELCDKTGDHNVVAGLDDLRERLNALHGQAQNTLDTLENDLAALQAYQKLLQETEKWLLQMNMQIMAQHSLQILNCEQTERELEKYQDLLNQVRAYETNISEVCSAGQSLVDAYNPDARQTADNISQQIDNIRESYTSLLAAAIKIQSRLENALEKFRAYEKMIAYCESLLNESEPSITGVQEQLKTKEAIKFALDAKRSKLAQLTGARDSLQSAIQSCLDAVSSVSRPSSPEVSQVFKLPEQEVFVKIRLQDCIEQLEQQIQDLSEQLANMESVNKRLEDLRKWIASQNTTVSKIANDKVPCDQTSIHGNVRKLEGIMTDLRAQLSSLENFFASTHMSMDDSIAADFASLRAKLEECLKQQKGYLDKVEQLTAVVEGVRSKLSEIDAALIAADKPTRGNAKQRQQALQAILVECNTVDDKISIARNQLGELKGALEDQDHTKIHTDLSDATKKSDEQRKRILRRSKSLDLIQCNFDCLVNDIKQANDWADEKLSSLRGPCTPGFAPRVIEGEFQDAKVCLSEVHNMALVVPDLENRTATLVNDLDTFDSQKLTQSLDDLRNKFRNVSDRANSKRDELEEILLKSRELDSLFELCQHWITDKRSEKVDRDVPASDQLKAYQIKISQVKQFEDSTLKDTLRKASSMEQYCDAQVKTTLKDEMQKIVDDVNSLKSDVSEKIALLSKLAETEREYYKLLESMQHLLDETEASANTDALTDAAPSVVEEQIQSFNRLFNATRRLSGDLSKLKELRDELRQRTKPVKAEKIDSFENLKTKLRNDIEEKIRLLKESLESQSQLRTHVRELRSRLEDLTRQYDQLNGPIGGTVDDAKTAVLAGQKLQDELHDLENEINTIVTRPFLRDDINNLNSDASQLNRKVERLLAKIRNGVQLREAFYRIMDSVKDVATKIEDTLRHIDESRKSLAERIPVYSQLLSDLGETEGQLLVAQDKLDKMAPDTILADQNDNQQTLQQRKNHLSQLRKRIQDLQVQHESMLKEQAKLLTEFDKLLSKLQDAEARIKQRPQLSATGNDINRYLSEQTELEDSTNKHLDEADNLTKKVMGNTPESASRFEEKLSEIARYKATLPRELQDRRLYLEQAKAMREEMKSHLSAVRAWIDFSTKILEQPVDYDNLDKITSDMKTLLSESQEHDQSLKACQSLLPKLRATMHDTDAMTLDKEILNKTQEFNDLVARLQKKLEELTEDMNLVNNLKKLLQKAQALISKVKLSEGWPDSIPAIQLRVKELKKASKDMQAQQSLINEFNAVSAMLEQKATPDTRRVISAYVQQVNDQWQKLVADIVGQLRVLEDILQKWEAFSRAHNDADAKLTQAENELKHGKATVNDLEAAEKILQALQASLAELRSTVRAVDDLSQPVLLYLAERATGQRGSIESQAQSLQDRLKRLETNIGEQLALVTEERQISEHLNARINHLSDRLKDMAEEVKSIDVMSEDENLEHVIEQVKQDVQDLSQEVKDMAESTNRRYLSRRMSIPDAIGQALSSLEMLSEGVTASLDDKEKQYRQAVKGRKDYVEAVRKVVDWLEKAQQTLQDKESSIEETEKRLMQLSSHVPDIKQTMHNGVTRNGQQIAEWTKEPDEKNSILTTISSLGEKLIEVDNWIQERLLQVKNAHHLRERFLALHESLLKWIEENELFLNDKEPLVTLDVTKRRVAKAKELKHDIPQSQGYLNEMGTLISKIGDVCDIADLLAVLDTDEEQQGVTESRLVEEVTLLNEMIEEWEQCERKLKEVTDWTSKCFSKLESPQGSPQRTKNLREQLNMREKILKDVATQRTRLAMAIEKLMVHFKERTYPGYENQMVFRVGEISHELARLQTDVDQQCQTLSVCLSQEEQYQQDLQRLRQLLAMSERQLKIACSPAMSLQEKQEQLKLQKIFREQIASYKSQITELQEHLKRLQNKHIPDVEPFRVKIQALPKDVVASKPHLLALMEVPEHRPYVRTPRASARPSREGSPDRPGSSLSWFQATPSGPAAAGLTPEALVQGVFQSPKLVTRVEDDITDIQVQVPVPMPVVKPTSASPPVTEIKVVYAPTRDGDGGVKPKKRPDEPSGPASKKAKSTSPEGAIGSTIVMQVLQTSSQIQEPVARTVINTQASAVTLPSASASVVQPLIASPTDSSSGPSPVPGGRAQVRAAAYATEIVSHSPPRDISDDKV</sequence>
<evidence type="ECO:0000256" key="3">
    <source>
        <dbReference type="ARBA" id="ARBA00022737"/>
    </source>
</evidence>
<feature type="coiled-coil region" evidence="6">
    <location>
        <begin position="2589"/>
        <end position="2633"/>
    </location>
</feature>
<accession>A0A1V9Y2J6</accession>
<feature type="region of interest" description="Disordered" evidence="7">
    <location>
        <begin position="3449"/>
        <end position="3484"/>
    </location>
</feature>
<dbReference type="OrthoDB" id="6515325at2759"/>
<feature type="coiled-coil region" evidence="6">
    <location>
        <begin position="2946"/>
        <end position="2973"/>
    </location>
</feature>
<dbReference type="GO" id="GO:0034993">
    <property type="term" value="C:meiotic nuclear membrane microtubule tethering complex"/>
    <property type="evidence" value="ECO:0007669"/>
    <property type="project" value="TreeGrafter"/>
</dbReference>
<dbReference type="PANTHER" id="PTHR47535:SF7">
    <property type="entry name" value="CALMIN"/>
    <property type="match status" value="1"/>
</dbReference>
<feature type="coiled-coil region" evidence="6">
    <location>
        <begin position="289"/>
        <end position="316"/>
    </location>
</feature>
<keyword evidence="2" id="KW-0812">Transmembrane</keyword>
<keyword evidence="9" id="KW-1185">Reference proteome</keyword>
<dbReference type="SUPFAM" id="SSF46966">
    <property type="entry name" value="Spectrin repeat"/>
    <property type="match status" value="18"/>
</dbReference>
<dbReference type="EMBL" id="MNPL01000661">
    <property type="protein sequence ID" value="OQR79818.1"/>
    <property type="molecule type" value="Genomic_DNA"/>
</dbReference>
<dbReference type="InterPro" id="IPR052403">
    <property type="entry name" value="LINC-complex_assoc"/>
</dbReference>
<dbReference type="CDD" id="cd00176">
    <property type="entry name" value="SPEC"/>
    <property type="match status" value="1"/>
</dbReference>
<feature type="coiled-coil region" evidence="6">
    <location>
        <begin position="2143"/>
        <end position="2289"/>
    </location>
</feature>